<dbReference type="Gene3D" id="1.10.10.60">
    <property type="entry name" value="Homeodomain-like"/>
    <property type="match status" value="1"/>
</dbReference>
<sequence>MAKKVAVKQTRNRHSEEFKQQALARAEKDGVAVAAKDLGLQESQIYGWRAKARQAGQITDEQRTILADHARLKREVARLEEENSFLKKAGSVLREAAQVKYAVIAHHEREYAVRMMCDALSVSPSGFYEWREREPSERSKRRDTLDACVQARFVAEKGRAGAPRLTHRLKRQGLSAGHNQVAESLRRQGLRAKAARKFKATTNSVHSLPVAPNLLEQNFTVERPNQVWVSDITFIDTAEGWLYLAVVLDLYARRVVGWSMSDRMTATLVCDALRMAIFRRQRPHGVIVHSDRGSQYCSREHRALLAQNGLIASMSAKGNCYDNAAMESWNHSLKVEAIHGERFDTREQAKAHVFDYIEVYYNRQRLHSTLGYVSPEEFELLKVA</sequence>
<dbReference type="InterPro" id="IPR012337">
    <property type="entry name" value="RNaseH-like_sf"/>
</dbReference>
<keyword evidence="5" id="KW-0175">Coiled coil</keyword>
<comment type="similarity">
    <text evidence="4">Belongs to the transposase IS3/IS150/IS904 family.</text>
</comment>
<feature type="coiled-coil region" evidence="5">
    <location>
        <begin position="62"/>
        <end position="89"/>
    </location>
</feature>
<dbReference type="PANTHER" id="PTHR46889:SF6">
    <property type="entry name" value="TRANSPOSASE INSF FOR INSERTION SEQUENCE IS3B"/>
    <property type="match status" value="1"/>
</dbReference>
<evidence type="ECO:0000256" key="2">
    <source>
        <dbReference type="ARBA" id="ARBA00023125"/>
    </source>
</evidence>
<feature type="domain" description="Integrase catalytic" evidence="6">
    <location>
        <begin position="220"/>
        <end position="382"/>
    </location>
</feature>
<dbReference type="PROSITE" id="PS50994">
    <property type="entry name" value="INTEGRASE"/>
    <property type="match status" value="1"/>
</dbReference>
<dbReference type="InterPro" id="IPR048020">
    <property type="entry name" value="Transpos_IS3"/>
</dbReference>
<dbReference type="InterPro" id="IPR002514">
    <property type="entry name" value="Transposase_8"/>
</dbReference>
<comment type="similarity">
    <text evidence="1">Belongs to the transposase 8 family.</text>
</comment>
<dbReference type="InterPro" id="IPR036397">
    <property type="entry name" value="RNaseH_sf"/>
</dbReference>
<dbReference type="SUPFAM" id="SSF53098">
    <property type="entry name" value="Ribonuclease H-like"/>
    <property type="match status" value="1"/>
</dbReference>
<dbReference type="Pfam" id="PF13276">
    <property type="entry name" value="HTH_21"/>
    <property type="match status" value="1"/>
</dbReference>
<organism evidence="7 8">
    <name type="scientific">Tahibacter amnicola</name>
    <dbReference type="NCBI Taxonomy" id="2976241"/>
    <lineage>
        <taxon>Bacteria</taxon>
        <taxon>Pseudomonadati</taxon>
        <taxon>Pseudomonadota</taxon>
        <taxon>Gammaproteobacteria</taxon>
        <taxon>Lysobacterales</taxon>
        <taxon>Rhodanobacteraceae</taxon>
        <taxon>Tahibacter</taxon>
    </lineage>
</organism>
<evidence type="ECO:0000313" key="7">
    <source>
        <dbReference type="EMBL" id="UXI67875.1"/>
    </source>
</evidence>
<evidence type="ECO:0000313" key="8">
    <source>
        <dbReference type="Proteomes" id="UP001064632"/>
    </source>
</evidence>
<dbReference type="PANTHER" id="PTHR46889">
    <property type="entry name" value="TRANSPOSASE INSF FOR INSERTION SEQUENCE IS3B-RELATED"/>
    <property type="match status" value="1"/>
</dbReference>
<gene>
    <name evidence="7" type="ORF">N4264_24610</name>
</gene>
<dbReference type="SUPFAM" id="SSF46689">
    <property type="entry name" value="Homeodomain-like"/>
    <property type="match status" value="1"/>
</dbReference>
<name>A0ABY6BDH7_9GAMM</name>
<dbReference type="Pfam" id="PF00665">
    <property type="entry name" value="rve"/>
    <property type="match status" value="1"/>
</dbReference>
<dbReference type="NCBIfam" id="NF033516">
    <property type="entry name" value="transpos_IS3"/>
    <property type="match status" value="1"/>
</dbReference>
<proteinExistence type="inferred from homology"/>
<evidence type="ECO:0000256" key="5">
    <source>
        <dbReference type="SAM" id="Coils"/>
    </source>
</evidence>
<evidence type="ECO:0000256" key="1">
    <source>
        <dbReference type="ARBA" id="ARBA00009964"/>
    </source>
</evidence>
<reference evidence="7" key="1">
    <citation type="submission" date="2022-09" db="EMBL/GenBank/DDBJ databases">
        <title>Tahibacter sp. nov., isolated from a fresh water.</title>
        <authorList>
            <person name="Baek J.H."/>
            <person name="Lee J.K."/>
            <person name="Kim J.M."/>
            <person name="Jeon C.O."/>
        </authorList>
    </citation>
    <scope>NUCLEOTIDE SEQUENCE</scope>
    <source>
        <strain evidence="7">W38</strain>
    </source>
</reference>
<evidence type="ECO:0000256" key="3">
    <source>
        <dbReference type="ARBA" id="ARBA00037276"/>
    </source>
</evidence>
<evidence type="ECO:0000256" key="4">
    <source>
        <dbReference type="ARBA" id="ARBA00043964"/>
    </source>
</evidence>
<dbReference type="Pfam" id="PF01527">
    <property type="entry name" value="HTH_Tnp_1"/>
    <property type="match status" value="1"/>
</dbReference>
<dbReference type="Proteomes" id="UP001064632">
    <property type="component" value="Chromosome"/>
</dbReference>
<dbReference type="EMBL" id="CP104694">
    <property type="protein sequence ID" value="UXI67875.1"/>
    <property type="molecule type" value="Genomic_DNA"/>
</dbReference>
<dbReference type="RefSeq" id="WP_261694844.1">
    <property type="nucleotide sequence ID" value="NZ_CP104694.1"/>
</dbReference>
<evidence type="ECO:0000259" key="6">
    <source>
        <dbReference type="PROSITE" id="PS50994"/>
    </source>
</evidence>
<dbReference type="InterPro" id="IPR001584">
    <property type="entry name" value="Integrase_cat-core"/>
</dbReference>
<dbReference type="InterPro" id="IPR050900">
    <property type="entry name" value="Transposase_IS3/IS150/IS904"/>
</dbReference>
<accession>A0ABY6BDH7</accession>
<keyword evidence="2" id="KW-0238">DNA-binding</keyword>
<keyword evidence="8" id="KW-1185">Reference proteome</keyword>
<dbReference type="Gene3D" id="3.30.420.10">
    <property type="entry name" value="Ribonuclease H-like superfamily/Ribonuclease H"/>
    <property type="match status" value="1"/>
</dbReference>
<dbReference type="Pfam" id="PF13333">
    <property type="entry name" value="rve_2"/>
    <property type="match status" value="1"/>
</dbReference>
<dbReference type="InterPro" id="IPR009057">
    <property type="entry name" value="Homeodomain-like_sf"/>
</dbReference>
<dbReference type="InterPro" id="IPR025948">
    <property type="entry name" value="HTH-like_dom"/>
</dbReference>
<protein>
    <submittedName>
        <fullName evidence="7">IS3 family transposase</fullName>
    </submittedName>
</protein>
<comment type="function">
    <text evidence="3">Involved in the transposition of the insertion sequence IS3.</text>
</comment>